<sequence length="254" mass="27039">MGYSFRVHIKVSGWARLGINESRHELTAAGVTPSVRLATGIGEMSIEKADSLYLVGGSYPSRAAAEEGAVQWRTALQGVFAKLRIGADFGDRVPRAPTQQPAHRMMETDLGVRAFEGHHGTLVFEDEPYPVFITGHVSGYNAPSADQLATAIKGALAAPRTTRLARDEAAYDLLSASFFESNPEARIVLLTSAIEAFHGPYVSGGQTQALVTFVASKLPHQQYGACRRATSSVAATAFAATSCTARRTALIGAE</sequence>
<gene>
    <name evidence="1" type="ORF">OG563_36755</name>
</gene>
<evidence type="ECO:0000313" key="2">
    <source>
        <dbReference type="Proteomes" id="UP001432062"/>
    </source>
</evidence>
<dbReference type="Proteomes" id="UP001432062">
    <property type="component" value="Chromosome"/>
</dbReference>
<dbReference type="RefSeq" id="WP_329407677.1">
    <property type="nucleotide sequence ID" value="NZ_CP109441.1"/>
</dbReference>
<keyword evidence="2" id="KW-1185">Reference proteome</keyword>
<name>A0ABZ1YN58_9NOCA</name>
<protein>
    <submittedName>
        <fullName evidence="1">Uncharacterized protein</fullName>
    </submittedName>
</protein>
<dbReference type="EMBL" id="CP109441">
    <property type="protein sequence ID" value="WUV44669.1"/>
    <property type="molecule type" value="Genomic_DNA"/>
</dbReference>
<organism evidence="1 2">
    <name type="scientific">Nocardia vinacea</name>
    <dbReference type="NCBI Taxonomy" id="96468"/>
    <lineage>
        <taxon>Bacteria</taxon>
        <taxon>Bacillati</taxon>
        <taxon>Actinomycetota</taxon>
        <taxon>Actinomycetes</taxon>
        <taxon>Mycobacteriales</taxon>
        <taxon>Nocardiaceae</taxon>
        <taxon>Nocardia</taxon>
    </lineage>
</organism>
<proteinExistence type="predicted"/>
<reference evidence="1" key="1">
    <citation type="submission" date="2022-10" db="EMBL/GenBank/DDBJ databases">
        <title>The complete genomes of actinobacterial strains from the NBC collection.</title>
        <authorList>
            <person name="Joergensen T.S."/>
            <person name="Alvarez Arevalo M."/>
            <person name="Sterndorff E.B."/>
            <person name="Faurdal D."/>
            <person name="Vuksanovic O."/>
            <person name="Mourched A.-S."/>
            <person name="Charusanti P."/>
            <person name="Shaw S."/>
            <person name="Blin K."/>
            <person name="Weber T."/>
        </authorList>
    </citation>
    <scope>NUCLEOTIDE SEQUENCE</scope>
    <source>
        <strain evidence="1">NBC_01482</strain>
    </source>
</reference>
<evidence type="ECO:0000313" key="1">
    <source>
        <dbReference type="EMBL" id="WUV44669.1"/>
    </source>
</evidence>
<accession>A0ABZ1YN58</accession>